<feature type="coiled-coil region" evidence="1">
    <location>
        <begin position="108"/>
        <end position="135"/>
    </location>
</feature>
<evidence type="ECO:0000256" key="2">
    <source>
        <dbReference type="SAM" id="MobiDB-lite"/>
    </source>
</evidence>
<name>A0A292PS99_9PEZI</name>
<evidence type="ECO:0000313" key="4">
    <source>
        <dbReference type="Proteomes" id="UP001412239"/>
    </source>
</evidence>
<evidence type="ECO:0000256" key="1">
    <source>
        <dbReference type="SAM" id="Coils"/>
    </source>
</evidence>
<keyword evidence="1" id="KW-0175">Coiled coil</keyword>
<evidence type="ECO:0000313" key="3">
    <source>
        <dbReference type="EMBL" id="CUS09498.1"/>
    </source>
</evidence>
<feature type="compositionally biased region" description="Polar residues" evidence="2">
    <location>
        <begin position="38"/>
        <end position="50"/>
    </location>
</feature>
<organism evidence="3 4">
    <name type="scientific">Tuber aestivum</name>
    <name type="common">summer truffle</name>
    <dbReference type="NCBI Taxonomy" id="59557"/>
    <lineage>
        <taxon>Eukaryota</taxon>
        <taxon>Fungi</taxon>
        <taxon>Dikarya</taxon>
        <taxon>Ascomycota</taxon>
        <taxon>Pezizomycotina</taxon>
        <taxon>Pezizomycetes</taxon>
        <taxon>Pezizales</taxon>
        <taxon>Tuberaceae</taxon>
        <taxon>Tuber</taxon>
    </lineage>
</organism>
<sequence>VLLPPPPQPQRTANRGKGSQQTAAPTPLNHHPTRSEQRGTGASRSRGSINRQKDGMSEEEASRVPETTLPETPSEERERRPVVMVAATQESPVEFRLEDEVHDIRDDVRRLATRFDGLEERFDRVEKRMDERMDESDRRMDERFD</sequence>
<feature type="region of interest" description="Disordered" evidence="2">
    <location>
        <begin position="1"/>
        <end position="82"/>
    </location>
</feature>
<proteinExistence type="predicted"/>
<accession>A0A292PS99</accession>
<feature type="compositionally biased region" description="Basic and acidic residues" evidence="2">
    <location>
        <begin position="51"/>
        <end position="63"/>
    </location>
</feature>
<feature type="non-terminal residue" evidence="3">
    <location>
        <position position="145"/>
    </location>
</feature>
<dbReference type="AlphaFoldDB" id="A0A292PS99"/>
<reference evidence="3" key="1">
    <citation type="submission" date="2015-10" db="EMBL/GenBank/DDBJ databases">
        <authorList>
            <person name="Regsiter A."/>
            <person name="william w."/>
        </authorList>
    </citation>
    <scope>NUCLEOTIDE SEQUENCE</scope>
    <source>
        <strain evidence="3">Montdore</strain>
    </source>
</reference>
<protein>
    <submittedName>
        <fullName evidence="3">Uncharacterized protein</fullName>
    </submittedName>
</protein>
<dbReference type="Proteomes" id="UP001412239">
    <property type="component" value="Unassembled WGS sequence"/>
</dbReference>
<gene>
    <name evidence="3" type="ORF">GSTUAT00006414001</name>
</gene>
<dbReference type="EMBL" id="LN891080">
    <property type="protein sequence ID" value="CUS09498.1"/>
    <property type="molecule type" value="Genomic_DNA"/>
</dbReference>
<feature type="non-terminal residue" evidence="3">
    <location>
        <position position="1"/>
    </location>
</feature>
<feature type="compositionally biased region" description="Polar residues" evidence="2">
    <location>
        <begin position="10"/>
        <end position="24"/>
    </location>
</feature>
<keyword evidence="4" id="KW-1185">Reference proteome</keyword>